<evidence type="ECO:0000313" key="1">
    <source>
        <dbReference type="EMBL" id="EEG56118.1"/>
    </source>
</evidence>
<reference evidence="1 2" key="1">
    <citation type="submission" date="2009-01" db="EMBL/GenBank/DDBJ databases">
        <authorList>
            <person name="Fulton L."/>
            <person name="Clifton S."/>
            <person name="Fulton B."/>
            <person name="Xu J."/>
            <person name="Minx P."/>
            <person name="Pepin K.H."/>
            <person name="Johnson M."/>
            <person name="Bhonagiri V."/>
            <person name="Nash W.E."/>
            <person name="Mardis E.R."/>
            <person name="Wilson R.K."/>
        </authorList>
    </citation>
    <scope>NUCLEOTIDE SEQUENCE [LARGE SCALE GENOMIC DNA]</scope>
    <source>
        <strain evidence="1 2">DSM 15981</strain>
    </source>
</reference>
<reference evidence="1 2" key="2">
    <citation type="submission" date="2009-02" db="EMBL/GenBank/DDBJ databases">
        <title>Draft genome sequence of Clostridium asparagiforme (DSM 15981).</title>
        <authorList>
            <person name="Sudarsanam P."/>
            <person name="Ley R."/>
            <person name="Guruge J."/>
            <person name="Turnbaugh P.J."/>
            <person name="Mahowald M."/>
            <person name="Liep D."/>
            <person name="Gordon J."/>
        </authorList>
    </citation>
    <scope>NUCLEOTIDE SEQUENCE [LARGE SCALE GENOMIC DNA]</scope>
    <source>
        <strain evidence="1 2">DSM 15981</strain>
    </source>
</reference>
<comment type="caution">
    <text evidence="1">The sequence shown here is derived from an EMBL/GenBank/DDBJ whole genome shotgun (WGS) entry which is preliminary data.</text>
</comment>
<protein>
    <submittedName>
        <fullName evidence="1">Uncharacterized protein</fullName>
    </submittedName>
</protein>
<name>C0CXT0_9FIRM</name>
<sequence length="40" mass="4229">MAVQHACLWYRCRQNSLTGGVSAGMFACGRAGAGLLQETI</sequence>
<evidence type="ECO:0000313" key="2">
    <source>
        <dbReference type="Proteomes" id="UP000004756"/>
    </source>
</evidence>
<accession>C0CXT0</accession>
<dbReference type="Proteomes" id="UP000004756">
    <property type="component" value="Unassembled WGS sequence"/>
</dbReference>
<dbReference type="HOGENOM" id="CLU_3287131_0_0_9"/>
<keyword evidence="2" id="KW-1185">Reference proteome</keyword>
<proteinExistence type="predicted"/>
<dbReference type="EMBL" id="ACCJ01000094">
    <property type="protein sequence ID" value="EEG56118.1"/>
    <property type="molecule type" value="Genomic_DNA"/>
</dbReference>
<organism evidence="1 2">
    <name type="scientific">[Clostridium] asparagiforme DSM 15981</name>
    <dbReference type="NCBI Taxonomy" id="518636"/>
    <lineage>
        <taxon>Bacteria</taxon>
        <taxon>Bacillati</taxon>
        <taxon>Bacillota</taxon>
        <taxon>Clostridia</taxon>
        <taxon>Lachnospirales</taxon>
        <taxon>Lachnospiraceae</taxon>
        <taxon>Enterocloster</taxon>
    </lineage>
</organism>
<gene>
    <name evidence="1" type="ORF">CLOSTASPAR_01805</name>
</gene>
<dbReference type="AlphaFoldDB" id="C0CXT0"/>